<dbReference type="InterPro" id="IPR002346">
    <property type="entry name" value="Mopterin_DH_FAD-bd"/>
</dbReference>
<dbReference type="EMBL" id="JAVDQN010000002">
    <property type="protein sequence ID" value="MDR6376122.1"/>
    <property type="molecule type" value="Genomic_DNA"/>
</dbReference>
<proteinExistence type="predicted"/>
<dbReference type="InterPro" id="IPR036318">
    <property type="entry name" value="FAD-bd_PCMH-like_sf"/>
</dbReference>
<dbReference type="PANTHER" id="PTHR42659:SF2">
    <property type="entry name" value="XANTHINE DEHYDROGENASE SUBUNIT C-RELATED"/>
    <property type="match status" value="1"/>
</dbReference>
<feature type="domain" description="FAD-binding PCMH-type" evidence="4">
    <location>
        <begin position="1"/>
        <end position="142"/>
    </location>
</feature>
<dbReference type="SUPFAM" id="SSF56176">
    <property type="entry name" value="FAD-binding/transporter-associated domain-like"/>
    <property type="match status" value="1"/>
</dbReference>
<accession>A0ABU1KYZ4</accession>
<evidence type="ECO:0000256" key="1">
    <source>
        <dbReference type="ARBA" id="ARBA00022630"/>
    </source>
</evidence>
<evidence type="ECO:0000313" key="5">
    <source>
        <dbReference type="EMBL" id="MDR6376122.1"/>
    </source>
</evidence>
<dbReference type="Gene3D" id="3.30.465.10">
    <property type="match status" value="1"/>
</dbReference>
<dbReference type="InterPro" id="IPR051312">
    <property type="entry name" value="Diverse_Substr_Oxidored"/>
</dbReference>
<evidence type="ECO:0000313" key="6">
    <source>
        <dbReference type="Proteomes" id="UP001185254"/>
    </source>
</evidence>
<keyword evidence="6" id="KW-1185">Reference proteome</keyword>
<comment type="caution">
    <text evidence="5">The sequence shown here is derived from an EMBL/GenBank/DDBJ whole genome shotgun (WGS) entry which is preliminary data.</text>
</comment>
<dbReference type="Proteomes" id="UP001185254">
    <property type="component" value="Unassembled WGS sequence"/>
</dbReference>
<evidence type="ECO:0000256" key="3">
    <source>
        <dbReference type="ARBA" id="ARBA00023002"/>
    </source>
</evidence>
<keyword evidence="1" id="KW-0285">Flavoprotein</keyword>
<sequence>MSQLNDTTRTVTHLIDLSGIREFRTIDQCDQTVTLGAAVTYTSLLSVKNSQCAPPLLRKIAGWITGGPQIRNQGTIGGSACYANPASDIPTGLLALEARMVCVSAERGVRIVDIDKFFKGAFLTTLADDELLTKIDVPVDRPGDVWGYAKLKTAESSWPVAVAAARLRKAASGAWLAHVTIGASTVVPTHVGTFEFSNDNDVGRETLAHIQECVNSLPAGSFWTDELVSDSYRKRVASSAAFKAILDAFAERGN</sequence>
<dbReference type="InterPro" id="IPR016166">
    <property type="entry name" value="FAD-bd_PCMH"/>
</dbReference>
<keyword evidence="2" id="KW-0274">FAD</keyword>
<organism evidence="5 6">
    <name type="scientific">Paraburkholderia caledonica</name>
    <dbReference type="NCBI Taxonomy" id="134536"/>
    <lineage>
        <taxon>Bacteria</taxon>
        <taxon>Pseudomonadati</taxon>
        <taxon>Pseudomonadota</taxon>
        <taxon>Betaproteobacteria</taxon>
        <taxon>Burkholderiales</taxon>
        <taxon>Burkholderiaceae</taxon>
        <taxon>Paraburkholderia</taxon>
    </lineage>
</organism>
<dbReference type="InterPro" id="IPR016169">
    <property type="entry name" value="FAD-bd_PCMH_sub2"/>
</dbReference>
<name>A0ABU1KYZ4_9BURK</name>
<keyword evidence="3" id="KW-0560">Oxidoreductase</keyword>
<protein>
    <submittedName>
        <fullName evidence="5">CO/xanthine dehydrogenase FAD-binding subunit</fullName>
    </submittedName>
</protein>
<dbReference type="PROSITE" id="PS51387">
    <property type="entry name" value="FAD_PCMH"/>
    <property type="match status" value="1"/>
</dbReference>
<dbReference type="Pfam" id="PF00941">
    <property type="entry name" value="FAD_binding_5"/>
    <property type="match status" value="1"/>
</dbReference>
<gene>
    <name evidence="5" type="ORF">J2776_002822</name>
</gene>
<dbReference type="PANTHER" id="PTHR42659">
    <property type="entry name" value="XANTHINE DEHYDROGENASE SUBUNIT C-RELATED"/>
    <property type="match status" value="1"/>
</dbReference>
<evidence type="ECO:0000259" key="4">
    <source>
        <dbReference type="PROSITE" id="PS51387"/>
    </source>
</evidence>
<evidence type="ECO:0000256" key="2">
    <source>
        <dbReference type="ARBA" id="ARBA00022827"/>
    </source>
</evidence>
<reference evidence="5 6" key="1">
    <citation type="submission" date="2023-07" db="EMBL/GenBank/DDBJ databases">
        <title>Sorghum-associated microbial communities from plants grown in Nebraska, USA.</title>
        <authorList>
            <person name="Schachtman D."/>
        </authorList>
    </citation>
    <scope>NUCLEOTIDE SEQUENCE [LARGE SCALE GENOMIC DNA]</scope>
    <source>
        <strain evidence="5 6">DS1039</strain>
    </source>
</reference>